<accession>A0A3M7T910</accession>
<gene>
    <name evidence="2" type="ORF">BpHYR1_002104</name>
</gene>
<name>A0A3M7T910_BRAPC</name>
<dbReference type="AlphaFoldDB" id="A0A3M7T910"/>
<keyword evidence="1" id="KW-0472">Membrane</keyword>
<protein>
    <submittedName>
        <fullName evidence="2">Uncharacterized protein</fullName>
    </submittedName>
</protein>
<dbReference type="EMBL" id="REGN01000100">
    <property type="protein sequence ID" value="RNA44459.1"/>
    <property type="molecule type" value="Genomic_DNA"/>
</dbReference>
<evidence type="ECO:0000313" key="2">
    <source>
        <dbReference type="EMBL" id="RNA44459.1"/>
    </source>
</evidence>
<feature type="transmembrane region" description="Helical" evidence="1">
    <location>
        <begin position="12"/>
        <end position="31"/>
    </location>
</feature>
<reference evidence="2 3" key="1">
    <citation type="journal article" date="2018" name="Sci. Rep.">
        <title>Genomic signatures of local adaptation to the degree of environmental predictability in rotifers.</title>
        <authorList>
            <person name="Franch-Gras L."/>
            <person name="Hahn C."/>
            <person name="Garcia-Roger E.M."/>
            <person name="Carmona M.J."/>
            <person name="Serra M."/>
            <person name="Gomez A."/>
        </authorList>
    </citation>
    <scope>NUCLEOTIDE SEQUENCE [LARGE SCALE GENOMIC DNA]</scope>
    <source>
        <strain evidence="2">HYR1</strain>
    </source>
</reference>
<dbReference type="Proteomes" id="UP000276133">
    <property type="component" value="Unassembled WGS sequence"/>
</dbReference>
<keyword evidence="1" id="KW-0812">Transmembrane</keyword>
<sequence>MNGKSVGILKKIWHMVDIFGASNATFGNEIFFVGNFLTMFGYERLVQSDTFGLICHFALACFLGPVKFVP</sequence>
<comment type="caution">
    <text evidence="2">The sequence shown here is derived from an EMBL/GenBank/DDBJ whole genome shotgun (WGS) entry which is preliminary data.</text>
</comment>
<feature type="transmembrane region" description="Helical" evidence="1">
    <location>
        <begin position="51"/>
        <end position="69"/>
    </location>
</feature>
<evidence type="ECO:0000256" key="1">
    <source>
        <dbReference type="SAM" id="Phobius"/>
    </source>
</evidence>
<organism evidence="2 3">
    <name type="scientific">Brachionus plicatilis</name>
    <name type="common">Marine rotifer</name>
    <name type="synonym">Brachionus muelleri</name>
    <dbReference type="NCBI Taxonomy" id="10195"/>
    <lineage>
        <taxon>Eukaryota</taxon>
        <taxon>Metazoa</taxon>
        <taxon>Spiralia</taxon>
        <taxon>Gnathifera</taxon>
        <taxon>Rotifera</taxon>
        <taxon>Eurotatoria</taxon>
        <taxon>Monogononta</taxon>
        <taxon>Pseudotrocha</taxon>
        <taxon>Ploima</taxon>
        <taxon>Brachionidae</taxon>
        <taxon>Brachionus</taxon>
    </lineage>
</organism>
<proteinExistence type="predicted"/>
<keyword evidence="1" id="KW-1133">Transmembrane helix</keyword>
<keyword evidence="3" id="KW-1185">Reference proteome</keyword>
<evidence type="ECO:0000313" key="3">
    <source>
        <dbReference type="Proteomes" id="UP000276133"/>
    </source>
</evidence>